<dbReference type="InterPro" id="IPR038765">
    <property type="entry name" value="Papain-like_cys_pep_sf"/>
</dbReference>
<dbReference type="InterPro" id="IPR051947">
    <property type="entry name" value="Sentrin-specific_protease"/>
</dbReference>
<reference evidence="7" key="1">
    <citation type="journal article" date="2020" name="Stud. Mycol.">
        <title>101 Dothideomycetes genomes: a test case for predicting lifestyles and emergence of pathogens.</title>
        <authorList>
            <person name="Haridas S."/>
            <person name="Albert R."/>
            <person name="Binder M."/>
            <person name="Bloem J."/>
            <person name="Labutti K."/>
            <person name="Salamov A."/>
            <person name="Andreopoulos B."/>
            <person name="Baker S."/>
            <person name="Barry K."/>
            <person name="Bills G."/>
            <person name="Bluhm B."/>
            <person name="Cannon C."/>
            <person name="Castanera R."/>
            <person name="Culley D."/>
            <person name="Daum C."/>
            <person name="Ezra D."/>
            <person name="Gonzalez J."/>
            <person name="Henrissat B."/>
            <person name="Kuo A."/>
            <person name="Liang C."/>
            <person name="Lipzen A."/>
            <person name="Lutzoni F."/>
            <person name="Magnuson J."/>
            <person name="Mondo S."/>
            <person name="Nolan M."/>
            <person name="Ohm R."/>
            <person name="Pangilinan J."/>
            <person name="Park H.-J."/>
            <person name="Ramirez L."/>
            <person name="Alfaro M."/>
            <person name="Sun H."/>
            <person name="Tritt A."/>
            <person name="Yoshinaga Y."/>
            <person name="Zwiers L.-H."/>
            <person name="Turgeon B."/>
            <person name="Goodwin S."/>
            <person name="Spatafora J."/>
            <person name="Crous P."/>
            <person name="Grigoriev I."/>
        </authorList>
    </citation>
    <scope>NUCLEOTIDE SEQUENCE</scope>
    <source>
        <strain evidence="7">SCOH1-5</strain>
    </source>
</reference>
<feature type="non-terminal residue" evidence="7">
    <location>
        <position position="166"/>
    </location>
</feature>
<dbReference type="Pfam" id="PF02902">
    <property type="entry name" value="Peptidase_C48"/>
    <property type="match status" value="1"/>
</dbReference>
<evidence type="ECO:0000256" key="2">
    <source>
        <dbReference type="ARBA" id="ARBA00022553"/>
    </source>
</evidence>
<sequence length="166" mass="19265">MAPAHKDRVHFFNTFFFSSLTTKNGKKDFNYDAVKKWTKNADLLSKPYIVVPINLDLHWFVAIIYNLPALRRKMIDSDDDPAAEDAVDLCSESELRIIKRYVIEEAKEKRQIAVAFEDLQGVNAKGIPQQDNFWDCGVYLIGYMKEFARDPDRFVTKILGRQIDEN</sequence>
<dbReference type="GO" id="GO:0006508">
    <property type="term" value="P:proteolysis"/>
    <property type="evidence" value="ECO:0007669"/>
    <property type="project" value="UniProtKB-KW"/>
</dbReference>
<evidence type="ECO:0000256" key="3">
    <source>
        <dbReference type="ARBA" id="ARBA00022670"/>
    </source>
</evidence>
<evidence type="ECO:0000313" key="8">
    <source>
        <dbReference type="Proteomes" id="UP000799539"/>
    </source>
</evidence>
<dbReference type="PANTHER" id="PTHR46896">
    <property type="entry name" value="SENTRIN-SPECIFIC PROTEASE"/>
    <property type="match status" value="1"/>
</dbReference>
<protein>
    <recommendedName>
        <fullName evidence="6">Ubiquitin-like protease family profile domain-containing protein</fullName>
    </recommendedName>
</protein>
<organism evidence="7 8">
    <name type="scientific">Cercospora zeae-maydis SCOH1-5</name>
    <dbReference type="NCBI Taxonomy" id="717836"/>
    <lineage>
        <taxon>Eukaryota</taxon>
        <taxon>Fungi</taxon>
        <taxon>Dikarya</taxon>
        <taxon>Ascomycota</taxon>
        <taxon>Pezizomycotina</taxon>
        <taxon>Dothideomycetes</taxon>
        <taxon>Dothideomycetidae</taxon>
        <taxon>Mycosphaerellales</taxon>
        <taxon>Mycosphaerellaceae</taxon>
        <taxon>Cercospora</taxon>
    </lineage>
</organism>
<comment type="similarity">
    <text evidence="1">Belongs to the peptidase C48 family.</text>
</comment>
<evidence type="ECO:0000256" key="1">
    <source>
        <dbReference type="ARBA" id="ARBA00005234"/>
    </source>
</evidence>
<proteinExistence type="inferred from homology"/>
<dbReference type="GO" id="GO:0016926">
    <property type="term" value="P:protein desumoylation"/>
    <property type="evidence" value="ECO:0007669"/>
    <property type="project" value="TreeGrafter"/>
</dbReference>
<evidence type="ECO:0000313" key="7">
    <source>
        <dbReference type="EMBL" id="KAF2208738.1"/>
    </source>
</evidence>
<dbReference type="GO" id="GO:0005737">
    <property type="term" value="C:cytoplasm"/>
    <property type="evidence" value="ECO:0007669"/>
    <property type="project" value="TreeGrafter"/>
</dbReference>
<accession>A0A6A6F2P7</accession>
<dbReference type="PROSITE" id="PS50600">
    <property type="entry name" value="ULP_PROTEASE"/>
    <property type="match status" value="1"/>
</dbReference>
<dbReference type="OrthoDB" id="442460at2759"/>
<dbReference type="EMBL" id="ML992692">
    <property type="protein sequence ID" value="KAF2208738.1"/>
    <property type="molecule type" value="Genomic_DNA"/>
</dbReference>
<keyword evidence="8" id="KW-1185">Reference proteome</keyword>
<evidence type="ECO:0000259" key="6">
    <source>
        <dbReference type="PROSITE" id="PS50600"/>
    </source>
</evidence>
<dbReference type="Gene3D" id="3.40.395.10">
    <property type="entry name" value="Adenoviral Proteinase, Chain A"/>
    <property type="match status" value="1"/>
</dbReference>
<keyword evidence="3" id="KW-0645">Protease</keyword>
<dbReference type="SUPFAM" id="SSF54001">
    <property type="entry name" value="Cysteine proteinases"/>
    <property type="match status" value="1"/>
</dbReference>
<gene>
    <name evidence="7" type="ORF">CERZMDRAFT_48835</name>
</gene>
<keyword evidence="2" id="KW-0597">Phosphoprotein</keyword>
<keyword evidence="5" id="KW-0378">Hydrolase</keyword>
<evidence type="ECO:0000256" key="5">
    <source>
        <dbReference type="ARBA" id="ARBA00022801"/>
    </source>
</evidence>
<dbReference type="InterPro" id="IPR003653">
    <property type="entry name" value="Peptidase_C48_C"/>
</dbReference>
<dbReference type="GO" id="GO:0070139">
    <property type="term" value="F:SUMO-specific endopeptidase activity"/>
    <property type="evidence" value="ECO:0007669"/>
    <property type="project" value="TreeGrafter"/>
</dbReference>
<keyword evidence="4" id="KW-0833">Ubl conjugation pathway</keyword>
<dbReference type="AlphaFoldDB" id="A0A6A6F2P7"/>
<name>A0A6A6F2P7_9PEZI</name>
<dbReference type="Proteomes" id="UP000799539">
    <property type="component" value="Unassembled WGS sequence"/>
</dbReference>
<dbReference type="GO" id="GO:0005634">
    <property type="term" value="C:nucleus"/>
    <property type="evidence" value="ECO:0007669"/>
    <property type="project" value="TreeGrafter"/>
</dbReference>
<dbReference type="PANTHER" id="PTHR46896:SF3">
    <property type="entry name" value="FI06413P-RELATED"/>
    <property type="match status" value="1"/>
</dbReference>
<evidence type="ECO:0000256" key="4">
    <source>
        <dbReference type="ARBA" id="ARBA00022786"/>
    </source>
</evidence>
<feature type="domain" description="Ubiquitin-like protease family profile" evidence="6">
    <location>
        <begin position="1"/>
        <end position="147"/>
    </location>
</feature>